<dbReference type="Gene3D" id="3.30.70.3420">
    <property type="match status" value="1"/>
</dbReference>
<feature type="signal peptide" evidence="4">
    <location>
        <begin position="1"/>
        <end position="31"/>
    </location>
</feature>
<reference evidence="5 6" key="1">
    <citation type="submission" date="2016-10" db="EMBL/GenBank/DDBJ databases">
        <authorList>
            <person name="de Groot N.N."/>
        </authorList>
    </citation>
    <scope>NUCLEOTIDE SEQUENCE [LARGE SCALE GENOMIC DNA]</scope>
    <source>
        <strain evidence="5">1</strain>
    </source>
</reference>
<dbReference type="EC" id="1.13.11.49" evidence="5"/>
<dbReference type="STRING" id="51642.NSMM_540041"/>
<evidence type="ECO:0000256" key="1">
    <source>
        <dbReference type="ARBA" id="ARBA00022617"/>
    </source>
</evidence>
<dbReference type="OrthoDB" id="212165at2"/>
<dbReference type="GO" id="GO:0050587">
    <property type="term" value="F:chlorite O2-lyase activity"/>
    <property type="evidence" value="ECO:0007669"/>
    <property type="project" value="UniProtKB-EC"/>
</dbReference>
<keyword evidence="5" id="KW-0560">Oxidoreductase</keyword>
<feature type="chain" id="PRO_5011769342" evidence="4">
    <location>
        <begin position="32"/>
        <end position="282"/>
    </location>
</feature>
<dbReference type="RefSeq" id="WP_090287485.1">
    <property type="nucleotide sequence ID" value="NZ_FMWO01000063.1"/>
</dbReference>
<organism evidence="5 6">
    <name type="scientific">Nitrosomonas mobilis</name>
    <dbReference type="NCBI Taxonomy" id="51642"/>
    <lineage>
        <taxon>Bacteria</taxon>
        <taxon>Pseudomonadati</taxon>
        <taxon>Pseudomonadota</taxon>
        <taxon>Betaproteobacteria</taxon>
        <taxon>Nitrosomonadales</taxon>
        <taxon>Nitrosomonadaceae</taxon>
        <taxon>Nitrosomonas</taxon>
    </lineage>
</organism>
<gene>
    <name evidence="5" type="ORF">NSMM_540041</name>
</gene>
<keyword evidence="3" id="KW-0408">Iron</keyword>
<dbReference type="InterPro" id="IPR010644">
    <property type="entry name" value="ChdC/CLD"/>
</dbReference>
<proteinExistence type="predicted"/>
<keyword evidence="6" id="KW-1185">Reference proteome</keyword>
<name>A0A1G5SH49_9PROT</name>
<evidence type="ECO:0000313" key="6">
    <source>
        <dbReference type="Proteomes" id="UP000198729"/>
    </source>
</evidence>
<dbReference type="EMBL" id="FMWO01000063">
    <property type="protein sequence ID" value="SCZ86438.1"/>
    <property type="molecule type" value="Genomic_DNA"/>
</dbReference>
<accession>A0A1G5SH49</accession>
<dbReference type="FunFam" id="3.30.70.3420:FF:000001">
    <property type="entry name" value="Chlorite dismutase"/>
    <property type="match status" value="1"/>
</dbReference>
<evidence type="ECO:0000256" key="2">
    <source>
        <dbReference type="ARBA" id="ARBA00022723"/>
    </source>
</evidence>
<sequence length="282" mass="31532">MTNMSIRSFKLSLAATAIGAAIAMASSPVVAQQAMQPMQPMKIERGTILTQPGVFGVFTMFKLRPDWSKVPAMERKSAAEEVKKLIEKHKDNVLVDLYLTRGLETNSDFFFRINAYDLAKAQTFMREFRSTTVGKNADVFETLVGVTKPLNYISKDKSPGLNAGLSSATYSGPAPRYVIVIPVKKNAEWWNMSPEERLKEMEVHTTPTLAYLVNVKRKLYHSTGLDDTDFITYFETDDLTAFNNLALSLAQVKENKFHVRWGSPTTLGTIHSPEDVIKALAE</sequence>
<evidence type="ECO:0000256" key="4">
    <source>
        <dbReference type="SAM" id="SignalP"/>
    </source>
</evidence>
<dbReference type="GO" id="GO:0046872">
    <property type="term" value="F:metal ion binding"/>
    <property type="evidence" value="ECO:0007669"/>
    <property type="project" value="UniProtKB-KW"/>
</dbReference>
<evidence type="ECO:0000313" key="5">
    <source>
        <dbReference type="EMBL" id="SCZ86438.1"/>
    </source>
</evidence>
<keyword evidence="2" id="KW-0479">Metal-binding</keyword>
<dbReference type="SUPFAM" id="SSF54909">
    <property type="entry name" value="Dimeric alpha+beta barrel"/>
    <property type="match status" value="1"/>
</dbReference>
<evidence type="ECO:0000256" key="3">
    <source>
        <dbReference type="ARBA" id="ARBA00023004"/>
    </source>
</evidence>
<dbReference type="PANTHER" id="PTHR36843">
    <property type="entry name" value="HEME-DEPENDENT PEROXIDASE YWFI-RELATED"/>
    <property type="match status" value="1"/>
</dbReference>
<dbReference type="Proteomes" id="UP000198729">
    <property type="component" value="Unassembled WGS sequence"/>
</dbReference>
<dbReference type="InterPro" id="IPR011008">
    <property type="entry name" value="Dimeric_a/b-barrel"/>
</dbReference>
<dbReference type="GO" id="GO:0020037">
    <property type="term" value="F:heme binding"/>
    <property type="evidence" value="ECO:0007669"/>
    <property type="project" value="InterPro"/>
</dbReference>
<keyword evidence="1" id="KW-0349">Heme</keyword>
<protein>
    <submittedName>
        <fullName evidence="5">Chlorite dismutase</fullName>
        <ecNumber evidence="5">1.13.11.49</ecNumber>
    </submittedName>
</protein>
<keyword evidence="4" id="KW-0732">Signal</keyword>
<dbReference type="PANTHER" id="PTHR36843:SF1">
    <property type="entry name" value="COPROHEME DECARBOXYLASE"/>
    <property type="match status" value="1"/>
</dbReference>
<dbReference type="Pfam" id="PF06778">
    <property type="entry name" value="Chlor_dismutase"/>
    <property type="match status" value="1"/>
</dbReference>
<dbReference type="AlphaFoldDB" id="A0A1G5SH49"/>